<dbReference type="RefSeq" id="WP_142660411.1">
    <property type="nucleotide sequence ID" value="NZ_CABFVA020000083.1"/>
</dbReference>
<evidence type="ECO:0000313" key="2">
    <source>
        <dbReference type="EMBL" id="VVM07121.1"/>
    </source>
</evidence>
<dbReference type="Pfam" id="PF01261">
    <property type="entry name" value="AP_endonuc_2"/>
    <property type="match status" value="1"/>
</dbReference>
<feature type="domain" description="Xylose isomerase-like TIM barrel" evidence="1">
    <location>
        <begin position="21"/>
        <end position="259"/>
    </location>
</feature>
<dbReference type="InterPro" id="IPR036237">
    <property type="entry name" value="Xyl_isomerase-like_sf"/>
</dbReference>
<dbReference type="EMBL" id="CABFVA020000083">
    <property type="protein sequence ID" value="VVM07121.1"/>
    <property type="molecule type" value="Genomic_DNA"/>
</dbReference>
<dbReference type="InterPro" id="IPR013022">
    <property type="entry name" value="Xyl_isomerase-like_TIM-brl"/>
</dbReference>
<dbReference type="OrthoDB" id="9801960at2"/>
<dbReference type="PANTHER" id="PTHR12110">
    <property type="entry name" value="HYDROXYPYRUVATE ISOMERASE"/>
    <property type="match status" value="1"/>
</dbReference>
<accession>A0A5E6MD69</accession>
<organism evidence="2 3">
    <name type="scientific">Methylacidimicrobium tartarophylax</name>
    <dbReference type="NCBI Taxonomy" id="1041768"/>
    <lineage>
        <taxon>Bacteria</taxon>
        <taxon>Pseudomonadati</taxon>
        <taxon>Verrucomicrobiota</taxon>
        <taxon>Methylacidimicrobium</taxon>
    </lineage>
</organism>
<keyword evidence="3" id="KW-1185">Reference proteome</keyword>
<dbReference type="SUPFAM" id="SSF51658">
    <property type="entry name" value="Xylose isomerase-like"/>
    <property type="match status" value="1"/>
</dbReference>
<reference evidence="2 3" key="1">
    <citation type="submission" date="2019-09" db="EMBL/GenBank/DDBJ databases">
        <authorList>
            <person name="Cremers G."/>
        </authorList>
    </citation>
    <scope>NUCLEOTIDE SEQUENCE [LARGE SCALE GENOMIC DNA]</scope>
    <source>
        <strain evidence="2">4A</strain>
    </source>
</reference>
<dbReference type="AlphaFoldDB" id="A0A5E6MD69"/>
<dbReference type="Proteomes" id="UP000334923">
    <property type="component" value="Unassembled WGS sequence"/>
</dbReference>
<dbReference type="PANTHER" id="PTHR12110:SF21">
    <property type="entry name" value="XYLOSE ISOMERASE-LIKE TIM BARREL DOMAIN-CONTAINING PROTEIN"/>
    <property type="match status" value="1"/>
</dbReference>
<sequence>MEIGISTGVFYSKRIVEILPWIARAGFDSVELWAGDPVNPTPFDWRNPREVEQIQKLLNSLPLRAASFHAPYSKEIDPSHPDPILRKRAVSVLVEAVGVAAALGARTLVLHGSAAELSRVSEAERTARLMSLRESLSHLRQPARSSGVAVAVETLLPHLFTADPYLLLDLVAPYPKTEVGLCFDTGHCSFWRAWRLEELYQILAGRVIALHVNDNCGIYDDHLPPGQGKIDWPPWLTALRRSQFSGVFLLEAVLPQDSSDPAAALRSLRQNGVDLLGKALPQAKS</sequence>
<dbReference type="InterPro" id="IPR050312">
    <property type="entry name" value="IolE/XylAMocC-like"/>
</dbReference>
<dbReference type="Gene3D" id="3.20.20.150">
    <property type="entry name" value="Divalent-metal-dependent TIM barrel enzymes"/>
    <property type="match status" value="1"/>
</dbReference>
<evidence type="ECO:0000313" key="3">
    <source>
        <dbReference type="Proteomes" id="UP000334923"/>
    </source>
</evidence>
<name>A0A5E6MD69_9BACT</name>
<proteinExistence type="predicted"/>
<evidence type="ECO:0000259" key="1">
    <source>
        <dbReference type="Pfam" id="PF01261"/>
    </source>
</evidence>
<gene>
    <name evidence="2" type="ORF">MAMT_01585</name>
</gene>
<protein>
    <recommendedName>
        <fullName evidence="1">Xylose isomerase-like TIM barrel domain-containing protein</fullName>
    </recommendedName>
</protein>